<dbReference type="Pfam" id="PF00632">
    <property type="entry name" value="HECT"/>
    <property type="match status" value="1"/>
</dbReference>
<dbReference type="Proteomes" id="UP000019132">
    <property type="component" value="Unassembled WGS sequence"/>
</dbReference>
<reference evidence="9" key="1">
    <citation type="journal article" date="2010" name="Genome Biol.">
        <title>Genome sequence of the necrotrophic plant pathogen Pythium ultimum reveals original pathogenicity mechanisms and effector repertoire.</title>
        <authorList>
            <person name="Levesque C.A."/>
            <person name="Brouwer H."/>
            <person name="Cano L."/>
            <person name="Hamilton J.P."/>
            <person name="Holt C."/>
            <person name="Huitema E."/>
            <person name="Raffaele S."/>
            <person name="Robideau G.P."/>
            <person name="Thines M."/>
            <person name="Win J."/>
            <person name="Zerillo M.M."/>
            <person name="Beakes G.W."/>
            <person name="Boore J.L."/>
            <person name="Busam D."/>
            <person name="Dumas B."/>
            <person name="Ferriera S."/>
            <person name="Fuerstenberg S.I."/>
            <person name="Gachon C.M."/>
            <person name="Gaulin E."/>
            <person name="Govers F."/>
            <person name="Grenville-Briggs L."/>
            <person name="Horner N."/>
            <person name="Hostetler J."/>
            <person name="Jiang R.H."/>
            <person name="Johnson J."/>
            <person name="Krajaejun T."/>
            <person name="Lin H."/>
            <person name="Meijer H.J."/>
            <person name="Moore B."/>
            <person name="Morris P."/>
            <person name="Phuntmart V."/>
            <person name="Puiu D."/>
            <person name="Shetty J."/>
            <person name="Stajich J.E."/>
            <person name="Tripathy S."/>
            <person name="Wawra S."/>
            <person name="van West P."/>
            <person name="Whitty B.R."/>
            <person name="Coutinho P.M."/>
            <person name="Henrissat B."/>
            <person name="Martin F."/>
            <person name="Thomas P.D."/>
            <person name="Tyler B.M."/>
            <person name="De Vries R.P."/>
            <person name="Kamoun S."/>
            <person name="Yandell M."/>
            <person name="Tisserat N."/>
            <person name="Buell C.R."/>
        </authorList>
    </citation>
    <scope>NUCLEOTIDE SEQUENCE</scope>
    <source>
        <strain evidence="9">DAOM:BR144</strain>
    </source>
</reference>
<dbReference type="AlphaFoldDB" id="K3WF23"/>
<reference evidence="8" key="3">
    <citation type="submission" date="2015-02" db="UniProtKB">
        <authorList>
            <consortium name="EnsemblProtists"/>
        </authorList>
    </citation>
    <scope>IDENTIFICATION</scope>
    <source>
        <strain evidence="8">DAOM BR144</strain>
    </source>
</reference>
<accession>K3WF23</accession>
<proteinExistence type="predicted"/>
<dbReference type="InterPro" id="IPR050409">
    <property type="entry name" value="E3_ubiq-protein_ligase"/>
</dbReference>
<dbReference type="PANTHER" id="PTHR11254">
    <property type="entry name" value="HECT DOMAIN UBIQUITIN-PROTEIN LIGASE"/>
    <property type="match status" value="1"/>
</dbReference>
<evidence type="ECO:0000256" key="4">
    <source>
        <dbReference type="ARBA" id="ARBA00022679"/>
    </source>
</evidence>
<organism evidence="8 9">
    <name type="scientific">Globisporangium ultimum (strain ATCC 200006 / CBS 805.95 / DAOM BR144)</name>
    <name type="common">Pythium ultimum</name>
    <dbReference type="NCBI Taxonomy" id="431595"/>
    <lineage>
        <taxon>Eukaryota</taxon>
        <taxon>Sar</taxon>
        <taxon>Stramenopiles</taxon>
        <taxon>Oomycota</taxon>
        <taxon>Peronosporomycetes</taxon>
        <taxon>Pythiales</taxon>
        <taxon>Pythiaceae</taxon>
        <taxon>Globisporangium</taxon>
    </lineage>
</organism>
<comment type="catalytic activity">
    <reaction evidence="1">
        <text>S-ubiquitinyl-[E2 ubiquitin-conjugating enzyme]-L-cysteine + [acceptor protein]-L-lysine = [E2 ubiquitin-conjugating enzyme]-L-cysteine + N(6)-ubiquitinyl-[acceptor protein]-L-lysine.</text>
        <dbReference type="EC" id="2.3.2.26"/>
    </reaction>
</comment>
<feature type="active site" description="Glycyl thioester intermediate" evidence="6">
    <location>
        <position position="312"/>
    </location>
</feature>
<dbReference type="eggNOG" id="KOG0939">
    <property type="taxonomic scope" value="Eukaryota"/>
</dbReference>
<dbReference type="PANTHER" id="PTHR11254:SF440">
    <property type="entry name" value="E3 UBIQUITIN-PROTEIN LIGASE NEDD-4"/>
    <property type="match status" value="1"/>
</dbReference>
<dbReference type="VEuPathDB" id="FungiDB:PYU1_G003554"/>
<dbReference type="SUPFAM" id="SSF56204">
    <property type="entry name" value="Hect, E3 ligase catalytic domain"/>
    <property type="match status" value="1"/>
</dbReference>
<dbReference type="Gene3D" id="3.30.2410.10">
    <property type="entry name" value="Hect, E3 ligase catalytic domain"/>
    <property type="match status" value="1"/>
</dbReference>
<dbReference type="InParanoid" id="K3WF23"/>
<evidence type="ECO:0000313" key="8">
    <source>
        <dbReference type="EnsemblProtists" id="PYU1_T003564"/>
    </source>
</evidence>
<dbReference type="SMART" id="SM00119">
    <property type="entry name" value="HECTc"/>
    <property type="match status" value="1"/>
</dbReference>
<evidence type="ECO:0000256" key="1">
    <source>
        <dbReference type="ARBA" id="ARBA00000885"/>
    </source>
</evidence>
<dbReference type="FunFam" id="3.30.2160.10:FF:000001">
    <property type="entry name" value="E3 ubiquitin-protein ligase NEDD4-like"/>
    <property type="match status" value="1"/>
</dbReference>
<keyword evidence="4" id="KW-0808">Transferase</keyword>
<evidence type="ECO:0000256" key="5">
    <source>
        <dbReference type="ARBA" id="ARBA00022786"/>
    </source>
</evidence>
<name>K3WF23_GLOUD</name>
<dbReference type="GO" id="GO:0061630">
    <property type="term" value="F:ubiquitin protein ligase activity"/>
    <property type="evidence" value="ECO:0007669"/>
    <property type="project" value="UniProtKB-EC"/>
</dbReference>
<dbReference type="EnsemblProtists" id="PYU1_T003564">
    <property type="protein sequence ID" value="PYU1_T003564"/>
    <property type="gene ID" value="PYU1_G003554"/>
</dbReference>
<protein>
    <recommendedName>
        <fullName evidence="3">HECT-type E3 ubiquitin transferase</fullName>
        <ecNumber evidence="3">2.3.2.26</ecNumber>
    </recommendedName>
</protein>
<evidence type="ECO:0000259" key="7">
    <source>
        <dbReference type="PROSITE" id="PS50237"/>
    </source>
</evidence>
<feature type="domain" description="HECT" evidence="7">
    <location>
        <begin position="5"/>
        <end position="345"/>
    </location>
</feature>
<dbReference type="Gene3D" id="3.30.2160.10">
    <property type="entry name" value="Hect, E3 ligase catalytic domain"/>
    <property type="match status" value="1"/>
</dbReference>
<evidence type="ECO:0000256" key="6">
    <source>
        <dbReference type="PROSITE-ProRule" id="PRU00104"/>
    </source>
</evidence>
<evidence type="ECO:0000256" key="2">
    <source>
        <dbReference type="ARBA" id="ARBA00004906"/>
    </source>
</evidence>
<dbReference type="Gene3D" id="3.90.1750.10">
    <property type="entry name" value="Hect, E3 ligase catalytic domains"/>
    <property type="match status" value="1"/>
</dbReference>
<dbReference type="GO" id="GO:0006511">
    <property type="term" value="P:ubiquitin-dependent protein catabolic process"/>
    <property type="evidence" value="ECO:0007669"/>
    <property type="project" value="TreeGrafter"/>
</dbReference>
<dbReference type="STRING" id="431595.K3WF23"/>
<sequence length="345" mass="39497">MEHVSCFPLRNVRSGVDVRFTEDPRASQNMQREWFNQVSELVASPGAGLFKCVSKADQTFYLNPASENDLGTDHLTFFFAAGRLLGRGLLEGNLWGFHLSLLLLKIILGLPVSVEDLEYFDSELYKNLVWLTEHDNVESLGLTFSVMEQMGDELVVVDLVPNGRNIAVMDANKREYIERKFKYTLFECVAPQLYAFLKGIYEVVPQHLLFLFDAEELDYVLCGADEIDFNDWKSNSKYTPGLHEHPALKHFWNVVEKMPLEYQKRLLHFVTGSSRVPLGGFSELTNYAGHQCPFTLKAISFTVTRIVRAHSCFNRLDLPLFTTQKDMKNALYTILNAEMYQHISS</sequence>
<dbReference type="InterPro" id="IPR035983">
    <property type="entry name" value="Hect_E3_ubiquitin_ligase"/>
</dbReference>
<keyword evidence="5 6" id="KW-0833">Ubl conjugation pathway</keyword>
<evidence type="ECO:0000256" key="3">
    <source>
        <dbReference type="ARBA" id="ARBA00012485"/>
    </source>
</evidence>
<dbReference type="GO" id="GO:0005737">
    <property type="term" value="C:cytoplasm"/>
    <property type="evidence" value="ECO:0007669"/>
    <property type="project" value="TreeGrafter"/>
</dbReference>
<comment type="pathway">
    <text evidence="2">Protein modification; protein ubiquitination.</text>
</comment>
<dbReference type="HOGENOM" id="CLU_002173_9_1_1"/>
<dbReference type="OMA" id="GHHFANA"/>
<dbReference type="EC" id="2.3.2.26" evidence="3"/>
<dbReference type="PROSITE" id="PS50237">
    <property type="entry name" value="HECT"/>
    <property type="match status" value="1"/>
</dbReference>
<dbReference type="InterPro" id="IPR000569">
    <property type="entry name" value="HECT_dom"/>
</dbReference>
<keyword evidence="9" id="KW-1185">Reference proteome</keyword>
<dbReference type="GO" id="GO:0016567">
    <property type="term" value="P:protein ubiquitination"/>
    <property type="evidence" value="ECO:0007669"/>
    <property type="project" value="TreeGrafter"/>
</dbReference>
<evidence type="ECO:0000313" key="9">
    <source>
        <dbReference type="Proteomes" id="UP000019132"/>
    </source>
</evidence>
<dbReference type="EMBL" id="GL376638">
    <property type="status" value="NOT_ANNOTATED_CDS"/>
    <property type="molecule type" value="Genomic_DNA"/>
</dbReference>
<dbReference type="FunFam" id="3.30.2410.10:FF:000009">
    <property type="entry name" value="Probable E3 ubiquitin-protein ligase HECTD2"/>
    <property type="match status" value="1"/>
</dbReference>
<reference evidence="9" key="2">
    <citation type="submission" date="2010-04" db="EMBL/GenBank/DDBJ databases">
        <authorList>
            <person name="Buell R."/>
            <person name="Hamilton J."/>
            <person name="Hostetler J."/>
        </authorList>
    </citation>
    <scope>NUCLEOTIDE SEQUENCE [LARGE SCALE GENOMIC DNA]</scope>
    <source>
        <strain evidence="9">DAOM:BR144</strain>
    </source>
</reference>